<evidence type="ECO:0000313" key="1">
    <source>
        <dbReference type="EMBL" id="SUC16833.1"/>
    </source>
</evidence>
<dbReference type="SUPFAM" id="SSF46689">
    <property type="entry name" value="Homeodomain-like"/>
    <property type="match status" value="1"/>
</dbReference>
<proteinExistence type="predicted"/>
<dbReference type="RefSeq" id="WP_036935142.1">
    <property type="nucleotide sequence ID" value="NZ_CABMNT010000001.1"/>
</dbReference>
<dbReference type="InterPro" id="IPR009057">
    <property type="entry name" value="Homeodomain-like_sf"/>
</dbReference>
<name>A0A379FC08_PROVU</name>
<sequence length="265" mass="30359">MKHRLKNALSLLTCLDVDSLTSQFLELSMPRSPFSALIVSMINKSENRLESWSIDLSEKVEKKHLDVDITEADHPLIQLLSQPQPILWNDLKQGSYISDHALQQFIAKQPVHCGLFSIPFVDLNNKPYGLIIMLGEDLDETIYEQGIFSIYCNVFHHQLKSILAFSQSQQKIADLQYLLKLQQEKEEKINKTLLSLSVSNLTPTQTPIHSFAEVNDLTLATEHYEASILRYQQENSNDDLNLIAENLNISKRSLLYKLKKYGCLK</sequence>
<dbReference type="GeneID" id="93393389"/>
<protein>
    <submittedName>
        <fullName evidence="1">TssK</fullName>
    </submittedName>
</protein>
<evidence type="ECO:0000313" key="2">
    <source>
        <dbReference type="Proteomes" id="UP000254331"/>
    </source>
</evidence>
<dbReference type="OrthoDB" id="6622728at2"/>
<organism evidence="1 2">
    <name type="scientific">Proteus vulgaris</name>
    <dbReference type="NCBI Taxonomy" id="585"/>
    <lineage>
        <taxon>Bacteria</taxon>
        <taxon>Pseudomonadati</taxon>
        <taxon>Pseudomonadota</taxon>
        <taxon>Gammaproteobacteria</taxon>
        <taxon>Enterobacterales</taxon>
        <taxon>Morganellaceae</taxon>
        <taxon>Proteus</taxon>
    </lineage>
</organism>
<dbReference type="Proteomes" id="UP000254331">
    <property type="component" value="Unassembled WGS sequence"/>
</dbReference>
<reference evidence="1 2" key="1">
    <citation type="submission" date="2018-06" db="EMBL/GenBank/DDBJ databases">
        <authorList>
            <consortium name="Pathogen Informatics"/>
            <person name="Doyle S."/>
        </authorList>
    </citation>
    <scope>NUCLEOTIDE SEQUENCE [LARGE SCALE GENOMIC DNA]</scope>
    <source>
        <strain evidence="1 2">NCTC10376</strain>
    </source>
</reference>
<dbReference type="AlphaFoldDB" id="A0A379FC08"/>
<dbReference type="EMBL" id="UGTW01000001">
    <property type="protein sequence ID" value="SUC16833.1"/>
    <property type="molecule type" value="Genomic_DNA"/>
</dbReference>
<accession>A0A379FC08</accession>
<gene>
    <name evidence="1" type="primary">tssK</name>
    <name evidence="1" type="ORF">NCTC10376_02748</name>
</gene>